<dbReference type="EMBL" id="FNIL01000006">
    <property type="protein sequence ID" value="SDO07286.1"/>
    <property type="molecule type" value="Genomic_DNA"/>
</dbReference>
<feature type="compositionally biased region" description="Polar residues" evidence="1">
    <location>
        <begin position="39"/>
        <end position="51"/>
    </location>
</feature>
<reference evidence="4" key="1">
    <citation type="submission" date="2016-10" db="EMBL/GenBank/DDBJ databases">
        <authorList>
            <person name="Varghese N."/>
            <person name="Submissions S."/>
        </authorList>
    </citation>
    <scope>NUCLEOTIDE SEQUENCE [LARGE SCALE GENOMIC DNA]</scope>
    <source>
        <strain evidence="4">CGMCC 1.10369</strain>
    </source>
</reference>
<evidence type="ECO:0000313" key="4">
    <source>
        <dbReference type="Proteomes" id="UP000198778"/>
    </source>
</evidence>
<dbReference type="RefSeq" id="WP_090843043.1">
    <property type="nucleotide sequence ID" value="NZ_FNIL01000006.1"/>
</dbReference>
<dbReference type="PROSITE" id="PS51257">
    <property type="entry name" value="PROKAR_LIPOPROTEIN"/>
    <property type="match status" value="1"/>
</dbReference>
<name>A0A1H0GK09_9BACI</name>
<proteinExistence type="predicted"/>
<keyword evidence="2" id="KW-0732">Signal</keyword>
<feature type="signal peptide" evidence="2">
    <location>
        <begin position="1"/>
        <end position="20"/>
    </location>
</feature>
<dbReference type="Proteomes" id="UP000198778">
    <property type="component" value="Unassembled WGS sequence"/>
</dbReference>
<feature type="region of interest" description="Disordered" evidence="1">
    <location>
        <begin position="23"/>
        <end position="65"/>
    </location>
</feature>
<feature type="compositionally biased region" description="Acidic residues" evidence="1">
    <location>
        <begin position="56"/>
        <end position="65"/>
    </location>
</feature>
<organism evidence="3 4">
    <name type="scientific">Alkalicoccus daliensis</name>
    <dbReference type="NCBI Taxonomy" id="745820"/>
    <lineage>
        <taxon>Bacteria</taxon>
        <taxon>Bacillati</taxon>
        <taxon>Bacillota</taxon>
        <taxon>Bacilli</taxon>
        <taxon>Bacillales</taxon>
        <taxon>Bacillaceae</taxon>
        <taxon>Alkalicoccus</taxon>
    </lineage>
</organism>
<feature type="chain" id="PRO_5011730462" evidence="2">
    <location>
        <begin position="21"/>
        <end position="65"/>
    </location>
</feature>
<accession>A0A1H0GK09</accession>
<evidence type="ECO:0000256" key="1">
    <source>
        <dbReference type="SAM" id="MobiDB-lite"/>
    </source>
</evidence>
<dbReference type="STRING" id="745820.SAMN04488053_106142"/>
<dbReference type="AlphaFoldDB" id="A0A1H0GK09"/>
<sequence length="65" mass="7035">MKKKIWVTMLSSIFAVSTLAACGDTPENGVNNPDVENEPQINEDANMNNGINEPVGDVENDNTDL</sequence>
<keyword evidence="4" id="KW-1185">Reference proteome</keyword>
<gene>
    <name evidence="3" type="ORF">SAMN04488053_106142</name>
</gene>
<evidence type="ECO:0000256" key="2">
    <source>
        <dbReference type="SAM" id="SignalP"/>
    </source>
</evidence>
<protein>
    <submittedName>
        <fullName evidence="3">Uncharacterized protein</fullName>
    </submittedName>
</protein>
<evidence type="ECO:0000313" key="3">
    <source>
        <dbReference type="EMBL" id="SDO07286.1"/>
    </source>
</evidence>